<sequence>MARGLRRAPLCRRYPMAGYRLRDGLSFCRIGERSLFLDLVADRYFGLSAPLDRAFFALCETEAIDPALASTLVEMGIIIASHDAPSPSPCAARSWTATGKSDPDARPSIASIAMALARRASWSRRVRRRPLAQNVQYLKRQKHKDARTGSPPPAAIARIEGAYRRAALIVPTRDRCLATSMALMSALMAQGARADLVLGVKLDPFQAHCWVELDGAVIGDEPDLLRPFTPILVV</sequence>
<evidence type="ECO:0000313" key="2">
    <source>
        <dbReference type="EMBL" id="KAA9011893.1"/>
    </source>
</evidence>
<organism evidence="3 4">
    <name type="scientific">Sphingobium limneticum</name>
    <dbReference type="NCBI Taxonomy" id="1007511"/>
    <lineage>
        <taxon>Bacteria</taxon>
        <taxon>Pseudomonadati</taxon>
        <taxon>Pseudomonadota</taxon>
        <taxon>Alphaproteobacteria</taxon>
        <taxon>Sphingomonadales</taxon>
        <taxon>Sphingomonadaceae</taxon>
        <taxon>Sphingobium</taxon>
    </lineage>
</organism>
<dbReference type="AlphaFoldDB" id="A0A5J5I2S5"/>
<dbReference type="EMBL" id="VYQA01000008">
    <property type="protein sequence ID" value="KAA9029216.1"/>
    <property type="molecule type" value="Genomic_DNA"/>
</dbReference>
<dbReference type="InterPro" id="IPR053521">
    <property type="entry name" value="McjB-like"/>
</dbReference>
<proteinExistence type="predicted"/>
<gene>
    <name evidence="3" type="ORF">F4U95_11825</name>
    <name evidence="2" type="ORF">F4U96_22050</name>
</gene>
<protein>
    <submittedName>
        <fullName evidence="3">Lasso peptide biosynthesis B2 protein</fullName>
    </submittedName>
</protein>
<dbReference type="RefSeq" id="WP_150425830.1">
    <property type="nucleotide sequence ID" value="NZ_VYQB01000027.1"/>
</dbReference>
<comment type="caution">
    <text evidence="3">The sequence shown here is derived from an EMBL/GenBank/DDBJ whole genome shotgun (WGS) entry which is preliminary data.</text>
</comment>
<reference evidence="4 5" key="1">
    <citation type="submission" date="2019-09" db="EMBL/GenBank/DDBJ databases">
        <authorList>
            <person name="Feng G."/>
        </authorList>
    </citation>
    <scope>NUCLEOTIDE SEQUENCE [LARGE SCALE GENOMIC DNA]</scope>
    <source>
        <strain evidence="3 4">KACC 19283</strain>
        <strain evidence="2 5">KACC 19284</strain>
    </source>
</reference>
<evidence type="ECO:0000313" key="5">
    <source>
        <dbReference type="Proteomes" id="UP000326364"/>
    </source>
</evidence>
<evidence type="ECO:0000313" key="3">
    <source>
        <dbReference type="EMBL" id="KAA9029216.1"/>
    </source>
</evidence>
<dbReference type="NCBIfam" id="NF033537">
    <property type="entry name" value="lasso_biosyn_B2"/>
    <property type="match status" value="1"/>
</dbReference>
<feature type="domain" description="Microcin J25-processing protein McjB C-terminal" evidence="1">
    <location>
        <begin position="121"/>
        <end position="232"/>
    </location>
</feature>
<evidence type="ECO:0000313" key="4">
    <source>
        <dbReference type="Proteomes" id="UP000325933"/>
    </source>
</evidence>
<dbReference type="Proteomes" id="UP000325933">
    <property type="component" value="Unassembled WGS sequence"/>
</dbReference>
<dbReference type="Proteomes" id="UP000326364">
    <property type="component" value="Unassembled WGS sequence"/>
</dbReference>
<dbReference type="EMBL" id="VYQB01000027">
    <property type="protein sequence ID" value="KAA9011893.1"/>
    <property type="molecule type" value="Genomic_DNA"/>
</dbReference>
<dbReference type="InterPro" id="IPR032708">
    <property type="entry name" value="McjB_C"/>
</dbReference>
<evidence type="ECO:0000259" key="1">
    <source>
        <dbReference type="Pfam" id="PF13471"/>
    </source>
</evidence>
<name>A0A5J5I2S5_9SPHN</name>
<dbReference type="Pfam" id="PF13471">
    <property type="entry name" value="Transglut_core3"/>
    <property type="match status" value="1"/>
</dbReference>
<keyword evidence="5" id="KW-1185">Reference proteome</keyword>
<accession>A0A5J5I2S5</accession>